<dbReference type="PANTHER" id="PTHR42924:SF3">
    <property type="entry name" value="POLYMERASE_HISTIDINOL PHOSPHATASE N-TERMINAL DOMAIN-CONTAINING PROTEIN"/>
    <property type="match status" value="1"/>
</dbReference>
<evidence type="ECO:0000313" key="2">
    <source>
        <dbReference type="EMBL" id="MBC8577654.1"/>
    </source>
</evidence>
<dbReference type="SUPFAM" id="SSF89550">
    <property type="entry name" value="PHP domain-like"/>
    <property type="match status" value="1"/>
</dbReference>
<sequence>MEQSFFPEKGRWYRGNIHSHTTRTDGLCPPAQQIRDYSEQGYDFLAITDHNVIDSHQLGEGLPICMIPGWERDIRHCADNTKCIHVVGLVPSPARETPCREVRRCSCLEIPDQQLLDEMRSDGQFVVLAHPHWSRMTPSEVMSLTGFHAIEVFNTGCERLMHAGRADLYWDLLLQSGRRVWGVACDDTHGKTRKSDRFGGWVMVRTEMCSPPEILAAMSAGTYYFSQGPVIHDWGIREDTVYFRCSPCREIHVTTYPPRGSSCYAPEGEMLTEIAYPLKGGELYIRVECIDEEGRTAWTNPHFLQA</sequence>
<dbReference type="EMBL" id="JACRTB010000041">
    <property type="protein sequence ID" value="MBC8577654.1"/>
    <property type="molecule type" value="Genomic_DNA"/>
</dbReference>
<evidence type="ECO:0000259" key="1">
    <source>
        <dbReference type="SMART" id="SM00481"/>
    </source>
</evidence>
<dbReference type="InterPro" id="IPR016195">
    <property type="entry name" value="Pol/histidinol_Pase-like"/>
</dbReference>
<feature type="domain" description="Polymerase/histidinol phosphatase N-terminal" evidence="1">
    <location>
        <begin position="15"/>
        <end position="76"/>
    </location>
</feature>
<dbReference type="SMART" id="SM00481">
    <property type="entry name" value="POLIIIAc"/>
    <property type="match status" value="1"/>
</dbReference>
<dbReference type="Proteomes" id="UP000658131">
    <property type="component" value="Unassembled WGS sequence"/>
</dbReference>
<gene>
    <name evidence="2" type="ORF">H8717_14755</name>
</gene>
<keyword evidence="3" id="KW-1185">Reference proteome</keyword>
<comment type="caution">
    <text evidence="2">The sequence shown here is derived from an EMBL/GenBank/DDBJ whole genome shotgun (WGS) entry which is preliminary data.</text>
</comment>
<dbReference type="InterPro" id="IPR052018">
    <property type="entry name" value="PHP_domain"/>
</dbReference>
<protein>
    <recommendedName>
        <fullName evidence="1">Polymerase/histidinol phosphatase N-terminal domain-containing protein</fullName>
    </recommendedName>
</protein>
<proteinExistence type="predicted"/>
<dbReference type="InterPro" id="IPR003141">
    <property type="entry name" value="Pol/His_phosphatase_N"/>
</dbReference>
<dbReference type="PANTHER" id="PTHR42924">
    <property type="entry name" value="EXONUCLEASE"/>
    <property type="match status" value="1"/>
</dbReference>
<reference evidence="2 3" key="1">
    <citation type="submission" date="2020-08" db="EMBL/GenBank/DDBJ databases">
        <title>Genome public.</title>
        <authorList>
            <person name="Liu C."/>
            <person name="Sun Q."/>
        </authorList>
    </citation>
    <scope>NUCLEOTIDE SEQUENCE [LARGE SCALE GENOMIC DNA]</scope>
    <source>
        <strain evidence="2 3">BX1</strain>
    </source>
</reference>
<name>A0ABR7NML1_9FIRM</name>
<accession>A0ABR7NML1</accession>
<evidence type="ECO:0000313" key="3">
    <source>
        <dbReference type="Proteomes" id="UP000658131"/>
    </source>
</evidence>
<organism evidence="2 3">
    <name type="scientific">Yanshouia hominis</name>
    <dbReference type="NCBI Taxonomy" id="2763673"/>
    <lineage>
        <taxon>Bacteria</taxon>
        <taxon>Bacillati</taxon>
        <taxon>Bacillota</taxon>
        <taxon>Clostridia</taxon>
        <taxon>Eubacteriales</taxon>
        <taxon>Oscillospiraceae</taxon>
        <taxon>Yanshouia</taxon>
    </lineage>
</organism>
<dbReference type="RefSeq" id="WP_262401032.1">
    <property type="nucleotide sequence ID" value="NZ_JACRTB010000041.1"/>
</dbReference>
<dbReference type="Gene3D" id="3.20.20.140">
    <property type="entry name" value="Metal-dependent hydrolases"/>
    <property type="match status" value="1"/>
</dbReference>